<dbReference type="PANTHER" id="PTHR46009:SF1">
    <property type="entry name" value="VACUOLAR PROTEIN SORTING-ASSOCIATED PROTEIN VTA1 HOMOLOG"/>
    <property type="match status" value="1"/>
</dbReference>
<dbReference type="InterPro" id="IPR041212">
    <property type="entry name" value="Vta1_C"/>
</dbReference>
<evidence type="ECO:0000256" key="5">
    <source>
        <dbReference type="ARBA" id="ARBA00022490"/>
    </source>
</evidence>
<dbReference type="InterPro" id="IPR044538">
    <property type="entry name" value="Vta1-like"/>
</dbReference>
<evidence type="ECO:0000313" key="12">
    <source>
        <dbReference type="EMBL" id="KAJ9155863.1"/>
    </source>
</evidence>
<feature type="compositionally biased region" description="Basic and acidic residues" evidence="9">
    <location>
        <begin position="214"/>
        <end position="226"/>
    </location>
</feature>
<reference evidence="12" key="1">
    <citation type="submission" date="2022-07" db="EMBL/GenBank/DDBJ databases">
        <title>Fungi with potential for degradation of polypropylene.</title>
        <authorList>
            <person name="Gostincar C."/>
        </authorList>
    </citation>
    <scope>NUCLEOTIDE SEQUENCE</scope>
    <source>
        <strain evidence="12">EXF-13287</strain>
    </source>
</reference>
<dbReference type="PANTHER" id="PTHR46009">
    <property type="entry name" value="VACUOLAR PROTEIN SORTING-ASSOCIATED PROTEIN VTA1 HOMOLOG"/>
    <property type="match status" value="1"/>
</dbReference>
<keyword evidence="5" id="KW-0963">Cytoplasm</keyword>
<name>A0AA38RSC2_9PEZI</name>
<dbReference type="Gene3D" id="1.25.40.270">
    <property type="entry name" value="Vacuolar protein sorting-associated protein vta1"/>
    <property type="match status" value="1"/>
</dbReference>
<dbReference type="GO" id="GO:0032511">
    <property type="term" value="P:late endosome to vacuole transport via multivesicular body sorting pathway"/>
    <property type="evidence" value="ECO:0007669"/>
    <property type="project" value="InterPro"/>
</dbReference>
<evidence type="ECO:0000256" key="4">
    <source>
        <dbReference type="ARBA" id="ARBA00022448"/>
    </source>
</evidence>
<feature type="compositionally biased region" description="Pro residues" evidence="9">
    <location>
        <begin position="335"/>
        <end position="353"/>
    </location>
</feature>
<feature type="compositionally biased region" description="Pro residues" evidence="9">
    <location>
        <begin position="195"/>
        <end position="211"/>
    </location>
</feature>
<keyword evidence="8" id="KW-0472">Membrane</keyword>
<evidence type="ECO:0000256" key="7">
    <source>
        <dbReference type="ARBA" id="ARBA00022927"/>
    </source>
</evidence>
<comment type="similarity">
    <text evidence="3">Belongs to the VTA1 family.</text>
</comment>
<sequence length="406" mass="43677">MAEQIPAALRQADINIYKCATKAAQLQTVKPIVAYWCEYWVVNQILAKQLHTAGDEMLAYTTKLMDKLEATKSEYANEDAITDDTAGQAYIEQFAQETLDRAERVVRANKVTQQTAMTFDAAATFFHLVNIWGPPDQETQQKIKYAKWNAARIIKAIKEGRDPNESNPKPEPAPQQPALDPEDPEVQGFEGTAPAPTPAPAPAPAPLPPNPRHVTMEDAPDHDVTRDAAGVSLPHSPASTVRSEGLQLPGVPTHLSDPQPPAQQPGYFDNHSMPSPISPPSHNPAGYHPPADTNAPPQTWTPTPPPQAPHSAFAPPPSSAPAPEDHYRSASAAVAPPPVAPPPARVQPNPPPRSVFQAAAPVNEVDEAALALAQKHAKWAISALNFEDVDTAVLELRRALQVLGAT</sequence>
<keyword evidence="7" id="KW-0653">Protein transport</keyword>
<keyword evidence="6" id="KW-0967">Endosome</keyword>
<keyword evidence="4" id="KW-0813">Transport</keyword>
<feature type="domain" description="Vta1 C-terminal" evidence="11">
    <location>
        <begin position="370"/>
        <end position="404"/>
    </location>
</feature>
<feature type="compositionally biased region" description="Pro residues" evidence="9">
    <location>
        <begin position="302"/>
        <end position="320"/>
    </location>
</feature>
<dbReference type="PRINTS" id="PR01217">
    <property type="entry name" value="PRICHEXTENSN"/>
</dbReference>
<proteinExistence type="inferred from homology"/>
<dbReference type="Pfam" id="PF04652">
    <property type="entry name" value="Vta1"/>
    <property type="match status" value="1"/>
</dbReference>
<dbReference type="GO" id="GO:0010008">
    <property type="term" value="C:endosome membrane"/>
    <property type="evidence" value="ECO:0007669"/>
    <property type="project" value="UniProtKB-SubCell"/>
</dbReference>
<evidence type="ECO:0000256" key="2">
    <source>
        <dbReference type="ARBA" id="ARBA00004496"/>
    </source>
</evidence>
<dbReference type="GO" id="GO:0005771">
    <property type="term" value="C:multivesicular body"/>
    <property type="evidence" value="ECO:0007669"/>
    <property type="project" value="TreeGrafter"/>
</dbReference>
<dbReference type="Pfam" id="PF18097">
    <property type="entry name" value="Vta1_C"/>
    <property type="match status" value="1"/>
</dbReference>
<dbReference type="GO" id="GO:0015031">
    <property type="term" value="P:protein transport"/>
    <property type="evidence" value="ECO:0007669"/>
    <property type="project" value="UniProtKB-KW"/>
</dbReference>
<evidence type="ECO:0000259" key="10">
    <source>
        <dbReference type="Pfam" id="PF04652"/>
    </source>
</evidence>
<comment type="caution">
    <text evidence="12">The sequence shown here is derived from an EMBL/GenBank/DDBJ whole genome shotgun (WGS) entry which is preliminary data.</text>
</comment>
<dbReference type="EMBL" id="JANBVN010000054">
    <property type="protein sequence ID" value="KAJ9155863.1"/>
    <property type="molecule type" value="Genomic_DNA"/>
</dbReference>
<dbReference type="InterPro" id="IPR039431">
    <property type="entry name" value="Vta1/CALS_N"/>
</dbReference>
<evidence type="ECO:0000256" key="6">
    <source>
        <dbReference type="ARBA" id="ARBA00022753"/>
    </source>
</evidence>
<evidence type="ECO:0000256" key="3">
    <source>
        <dbReference type="ARBA" id="ARBA00007895"/>
    </source>
</evidence>
<gene>
    <name evidence="12" type="ORF">NKR19_g4347</name>
</gene>
<accession>A0AA38RSC2</accession>
<feature type="region of interest" description="Disordered" evidence="9">
    <location>
        <begin position="158"/>
        <end position="356"/>
    </location>
</feature>
<dbReference type="AlphaFoldDB" id="A0AA38RSC2"/>
<dbReference type="Proteomes" id="UP001174691">
    <property type="component" value="Unassembled WGS sequence"/>
</dbReference>
<evidence type="ECO:0000259" key="11">
    <source>
        <dbReference type="Pfam" id="PF18097"/>
    </source>
</evidence>
<feature type="domain" description="Vta1/callose synthase N-terminal" evidence="10">
    <location>
        <begin position="16"/>
        <end position="159"/>
    </location>
</feature>
<evidence type="ECO:0000256" key="8">
    <source>
        <dbReference type="ARBA" id="ARBA00023136"/>
    </source>
</evidence>
<evidence type="ECO:0000313" key="13">
    <source>
        <dbReference type="Proteomes" id="UP001174691"/>
    </source>
</evidence>
<evidence type="ECO:0000256" key="1">
    <source>
        <dbReference type="ARBA" id="ARBA00004481"/>
    </source>
</evidence>
<dbReference type="Gene3D" id="1.20.5.420">
    <property type="entry name" value="Immunoglobulin FC, subunit C"/>
    <property type="match status" value="1"/>
</dbReference>
<organism evidence="12 13">
    <name type="scientific">Coniochaeta hoffmannii</name>
    <dbReference type="NCBI Taxonomy" id="91930"/>
    <lineage>
        <taxon>Eukaryota</taxon>
        <taxon>Fungi</taxon>
        <taxon>Dikarya</taxon>
        <taxon>Ascomycota</taxon>
        <taxon>Pezizomycotina</taxon>
        <taxon>Sordariomycetes</taxon>
        <taxon>Sordariomycetidae</taxon>
        <taxon>Coniochaetales</taxon>
        <taxon>Coniochaetaceae</taxon>
        <taxon>Coniochaeta</taxon>
    </lineage>
</organism>
<dbReference type="InterPro" id="IPR023175">
    <property type="entry name" value="Vta1/CALS_N_sf"/>
</dbReference>
<comment type="subcellular location">
    <subcellularLocation>
        <location evidence="2">Cytoplasm</location>
    </subcellularLocation>
    <subcellularLocation>
        <location evidence="1">Endosome membrane</location>
        <topology evidence="1">Peripheral membrane protein</topology>
    </subcellularLocation>
</comment>
<protein>
    <submittedName>
        <fullName evidence="12">DUF605-domain-containing protein</fullName>
    </submittedName>
</protein>
<keyword evidence="13" id="KW-1185">Reference proteome</keyword>
<evidence type="ECO:0000256" key="9">
    <source>
        <dbReference type="SAM" id="MobiDB-lite"/>
    </source>
</evidence>